<protein>
    <submittedName>
        <fullName evidence="2">Uncharacterized protein</fullName>
    </submittedName>
</protein>
<comment type="caution">
    <text evidence="2">The sequence shown here is derived from an EMBL/GenBank/DDBJ whole genome shotgun (WGS) entry which is preliminary data.</text>
</comment>
<evidence type="ECO:0000256" key="1">
    <source>
        <dbReference type="SAM" id="MobiDB-lite"/>
    </source>
</evidence>
<dbReference type="AlphaFoldDB" id="D5P1H3"/>
<accession>D5P1H3</accession>
<dbReference type="EMBL" id="ADNV01000002">
    <property type="protein sequence ID" value="EFG80091.1"/>
    <property type="molecule type" value="Genomic_DNA"/>
</dbReference>
<keyword evidence="3" id="KW-1185">Reference proteome</keyword>
<evidence type="ECO:0000313" key="3">
    <source>
        <dbReference type="Proteomes" id="UP000003653"/>
    </source>
</evidence>
<dbReference type="Proteomes" id="UP000003653">
    <property type="component" value="Unassembled WGS sequence"/>
</dbReference>
<organism evidence="2 3">
    <name type="scientific">Mycobacterium parascrofulaceum ATCC BAA-614</name>
    <dbReference type="NCBI Taxonomy" id="525368"/>
    <lineage>
        <taxon>Bacteria</taxon>
        <taxon>Bacillati</taxon>
        <taxon>Actinomycetota</taxon>
        <taxon>Actinomycetes</taxon>
        <taxon>Mycobacteriales</taxon>
        <taxon>Mycobacteriaceae</taxon>
        <taxon>Mycobacterium</taxon>
        <taxon>Mycobacterium simiae complex</taxon>
    </lineage>
</organism>
<feature type="non-terminal residue" evidence="2">
    <location>
        <position position="43"/>
    </location>
</feature>
<name>D5P1H3_9MYCO</name>
<feature type="compositionally biased region" description="Polar residues" evidence="1">
    <location>
        <begin position="1"/>
        <end position="18"/>
    </location>
</feature>
<dbReference type="HOGENOM" id="CLU_3243987_0_0_11"/>
<proteinExistence type="predicted"/>
<evidence type="ECO:0000313" key="2">
    <source>
        <dbReference type="EMBL" id="EFG80091.1"/>
    </source>
</evidence>
<sequence>MTSDHIVQEAATTANAVSEGSRYPTTRRIRFPFAQGSKYFVND</sequence>
<gene>
    <name evidence="2" type="ORF">HMPREF0591_0017</name>
</gene>
<feature type="region of interest" description="Disordered" evidence="1">
    <location>
        <begin position="1"/>
        <end position="21"/>
    </location>
</feature>
<reference evidence="2 3" key="1">
    <citation type="submission" date="2010-04" db="EMBL/GenBank/DDBJ databases">
        <authorList>
            <person name="Muzny D."/>
            <person name="Qin X."/>
            <person name="Deng J."/>
            <person name="Jiang H."/>
            <person name="Liu Y."/>
            <person name="Qu J."/>
            <person name="Song X.-Z."/>
            <person name="Zhang L."/>
            <person name="Thornton R."/>
            <person name="Coyle M."/>
            <person name="Francisco L."/>
            <person name="Jackson L."/>
            <person name="Javaid M."/>
            <person name="Korchina V."/>
            <person name="Kovar C."/>
            <person name="Mata R."/>
            <person name="Mathew T."/>
            <person name="Ngo R."/>
            <person name="Nguyen L."/>
            <person name="Nguyen N."/>
            <person name="Okwuonu G."/>
            <person name="Ongeri F."/>
            <person name="Pham C."/>
            <person name="Simmons D."/>
            <person name="Wilczek-Boney K."/>
            <person name="Hale W."/>
            <person name="Jakkamsetti A."/>
            <person name="Pham P."/>
            <person name="Ruth R."/>
            <person name="San Lucas F."/>
            <person name="Warren J."/>
            <person name="Zhang J."/>
            <person name="Zhao Z."/>
            <person name="Zhou C."/>
            <person name="Zhu D."/>
            <person name="Lee S."/>
            <person name="Bess C."/>
            <person name="Blankenburg K."/>
            <person name="Forbes L."/>
            <person name="Fu Q."/>
            <person name="Gubbala S."/>
            <person name="Hirani K."/>
            <person name="Jayaseelan J.C."/>
            <person name="Lara F."/>
            <person name="Munidasa M."/>
            <person name="Palculict T."/>
            <person name="Patil S."/>
            <person name="Pu L.-L."/>
            <person name="Saada N."/>
            <person name="Tang L."/>
            <person name="Weissenberger G."/>
            <person name="Zhu Y."/>
            <person name="Hemphill L."/>
            <person name="Shang Y."/>
            <person name="Youmans B."/>
            <person name="Ayvaz T."/>
            <person name="Ross M."/>
            <person name="Santibanez J."/>
            <person name="Aqrawi P."/>
            <person name="Gross S."/>
            <person name="Joshi V."/>
            <person name="Fowler G."/>
            <person name="Nazareth L."/>
            <person name="Reid J."/>
            <person name="Worley K."/>
            <person name="Petrosino J."/>
            <person name="Highlander S."/>
            <person name="Gibbs R."/>
        </authorList>
    </citation>
    <scope>NUCLEOTIDE SEQUENCE [LARGE SCALE GENOMIC DNA]</scope>
    <source>
        <strain evidence="2 3">ATCC BAA-614</strain>
    </source>
</reference>